<proteinExistence type="predicted"/>
<feature type="domain" description="Guanylate-binding protein N-terminal" evidence="1">
    <location>
        <begin position="6"/>
        <end position="166"/>
    </location>
</feature>
<dbReference type="InterPro" id="IPR027417">
    <property type="entry name" value="P-loop_NTPase"/>
</dbReference>
<comment type="caution">
    <text evidence="2">The sequence shown here is derived from an EMBL/GenBank/DDBJ whole genome shotgun (WGS) entry which is preliminary data.</text>
</comment>
<gene>
    <name evidence="2" type="ORF">PCOR1329_LOCUS47672</name>
</gene>
<dbReference type="SUPFAM" id="SSF52540">
    <property type="entry name" value="P-loop containing nucleoside triphosphate hydrolases"/>
    <property type="match status" value="1"/>
</dbReference>
<name>A0ABN9UDM8_9DINO</name>
<dbReference type="Gene3D" id="3.40.50.300">
    <property type="entry name" value="P-loop containing nucleotide triphosphate hydrolases"/>
    <property type="match status" value="1"/>
</dbReference>
<evidence type="ECO:0000313" key="3">
    <source>
        <dbReference type="Proteomes" id="UP001189429"/>
    </source>
</evidence>
<dbReference type="InterPro" id="IPR015894">
    <property type="entry name" value="Guanylate-bd_N"/>
</dbReference>
<dbReference type="PANTHER" id="PTHR10751">
    <property type="entry name" value="GUANYLATE BINDING PROTEIN"/>
    <property type="match status" value="1"/>
</dbReference>
<evidence type="ECO:0000313" key="2">
    <source>
        <dbReference type="EMBL" id="CAK0857594.1"/>
    </source>
</evidence>
<keyword evidence="3" id="KW-1185">Reference proteome</keyword>
<protein>
    <recommendedName>
        <fullName evidence="1">Guanylate-binding protein N-terminal domain-containing protein</fullName>
    </recommendedName>
</protein>
<organism evidence="2 3">
    <name type="scientific">Prorocentrum cordatum</name>
    <dbReference type="NCBI Taxonomy" id="2364126"/>
    <lineage>
        <taxon>Eukaryota</taxon>
        <taxon>Sar</taxon>
        <taxon>Alveolata</taxon>
        <taxon>Dinophyceae</taxon>
        <taxon>Prorocentrales</taxon>
        <taxon>Prorocentraceae</taxon>
        <taxon>Prorocentrum</taxon>
    </lineage>
</organism>
<sequence>MVPMTENLQAIAQHKGSISVVAVVGPYHSGKSFLLNALVEQAKVFSIGRKTSPETMGIWLCRTSMKASDGSEVWLMDSEGFFGPGVSESYDAKVFTIASLIGAHLVYNTVKIIDQQAVNLLEMLARRAQLFRTKSSAEQSNVGVQTPEFLSVRNFPPLTWVVEDSTSSRSCQTSTST</sequence>
<dbReference type="Proteomes" id="UP001189429">
    <property type="component" value="Unassembled WGS sequence"/>
</dbReference>
<reference evidence="2" key="1">
    <citation type="submission" date="2023-10" db="EMBL/GenBank/DDBJ databases">
        <authorList>
            <person name="Chen Y."/>
            <person name="Shah S."/>
            <person name="Dougan E. K."/>
            <person name="Thang M."/>
            <person name="Chan C."/>
        </authorList>
    </citation>
    <scope>NUCLEOTIDE SEQUENCE [LARGE SCALE GENOMIC DNA]</scope>
</reference>
<dbReference type="EMBL" id="CAUYUJ010015744">
    <property type="protein sequence ID" value="CAK0857594.1"/>
    <property type="molecule type" value="Genomic_DNA"/>
</dbReference>
<dbReference type="Pfam" id="PF02263">
    <property type="entry name" value="GBP"/>
    <property type="match status" value="1"/>
</dbReference>
<evidence type="ECO:0000259" key="1">
    <source>
        <dbReference type="Pfam" id="PF02263"/>
    </source>
</evidence>
<accession>A0ABN9UDM8</accession>